<protein>
    <recommendedName>
        <fullName evidence="2">diguanylate cyclase</fullName>
        <ecNumber evidence="2">2.7.7.65</ecNumber>
    </recommendedName>
</protein>
<dbReference type="InterPro" id="IPR043128">
    <property type="entry name" value="Rev_trsase/Diguanyl_cyclase"/>
</dbReference>
<dbReference type="FunFam" id="3.30.70.270:FF:000001">
    <property type="entry name" value="Diguanylate cyclase domain protein"/>
    <property type="match status" value="1"/>
</dbReference>
<evidence type="ECO:0000313" key="6">
    <source>
        <dbReference type="EMBL" id="KAF1015960.1"/>
    </source>
</evidence>
<dbReference type="GO" id="GO:0005886">
    <property type="term" value="C:plasma membrane"/>
    <property type="evidence" value="ECO:0007669"/>
    <property type="project" value="TreeGrafter"/>
</dbReference>
<accession>A0A7V8FHI9</accession>
<evidence type="ECO:0000256" key="4">
    <source>
        <dbReference type="SAM" id="Phobius"/>
    </source>
</evidence>
<dbReference type="NCBIfam" id="TIGR00254">
    <property type="entry name" value="GGDEF"/>
    <property type="match status" value="1"/>
</dbReference>
<evidence type="ECO:0000313" key="7">
    <source>
        <dbReference type="Proteomes" id="UP000487117"/>
    </source>
</evidence>
<dbReference type="SMART" id="SM00267">
    <property type="entry name" value="GGDEF"/>
    <property type="match status" value="1"/>
</dbReference>
<dbReference type="Pfam" id="PF00990">
    <property type="entry name" value="GGDEF"/>
    <property type="match status" value="1"/>
</dbReference>
<dbReference type="SUPFAM" id="SSF55073">
    <property type="entry name" value="Nucleotide cyclase"/>
    <property type="match status" value="1"/>
</dbReference>
<dbReference type="Pfam" id="PF05226">
    <property type="entry name" value="CHASE2"/>
    <property type="match status" value="1"/>
</dbReference>
<evidence type="ECO:0000259" key="5">
    <source>
        <dbReference type="PROSITE" id="PS50887"/>
    </source>
</evidence>
<feature type="transmembrane region" description="Helical" evidence="4">
    <location>
        <begin position="285"/>
        <end position="302"/>
    </location>
</feature>
<dbReference type="SMART" id="SM01080">
    <property type="entry name" value="CHASE2"/>
    <property type="match status" value="1"/>
</dbReference>
<dbReference type="PANTHER" id="PTHR45138:SF9">
    <property type="entry name" value="DIGUANYLATE CYCLASE DGCM-RELATED"/>
    <property type="match status" value="1"/>
</dbReference>
<dbReference type="EMBL" id="WNDS01000002">
    <property type="protein sequence ID" value="KAF1015960.1"/>
    <property type="molecule type" value="Genomic_DNA"/>
</dbReference>
<dbReference type="PROSITE" id="PS50887">
    <property type="entry name" value="GGDEF"/>
    <property type="match status" value="1"/>
</dbReference>
<dbReference type="AlphaFoldDB" id="A0A7V8FHI9"/>
<evidence type="ECO:0000256" key="2">
    <source>
        <dbReference type="ARBA" id="ARBA00012528"/>
    </source>
</evidence>
<keyword evidence="4" id="KW-0812">Transmembrane</keyword>
<dbReference type="PANTHER" id="PTHR45138">
    <property type="entry name" value="REGULATORY COMPONENTS OF SENSORY TRANSDUCTION SYSTEM"/>
    <property type="match status" value="1"/>
</dbReference>
<dbReference type="InterPro" id="IPR007890">
    <property type="entry name" value="CHASE2"/>
</dbReference>
<proteinExistence type="predicted"/>
<dbReference type="InterPro" id="IPR029787">
    <property type="entry name" value="Nucleotide_cyclase"/>
</dbReference>
<gene>
    <name evidence="6" type="primary">cph2_1</name>
    <name evidence="6" type="ORF">GAK31_01444</name>
</gene>
<dbReference type="Proteomes" id="UP000487117">
    <property type="component" value="Unassembled WGS sequence"/>
</dbReference>
<feature type="transmembrane region" description="Helical" evidence="4">
    <location>
        <begin position="308"/>
        <end position="327"/>
    </location>
</feature>
<comment type="caution">
    <text evidence="6">The sequence shown here is derived from an EMBL/GenBank/DDBJ whole genome shotgun (WGS) entry which is preliminary data.</text>
</comment>
<dbReference type="GO" id="GO:0052621">
    <property type="term" value="F:diguanylate cyclase activity"/>
    <property type="evidence" value="ECO:0007669"/>
    <property type="project" value="UniProtKB-EC"/>
</dbReference>
<dbReference type="CDD" id="cd01949">
    <property type="entry name" value="GGDEF"/>
    <property type="match status" value="1"/>
</dbReference>
<keyword evidence="4" id="KW-1133">Transmembrane helix</keyword>
<dbReference type="InterPro" id="IPR050469">
    <property type="entry name" value="Diguanylate_Cyclase"/>
</dbReference>
<evidence type="ECO:0000256" key="1">
    <source>
        <dbReference type="ARBA" id="ARBA00001946"/>
    </source>
</evidence>
<dbReference type="GO" id="GO:0043709">
    <property type="term" value="P:cell adhesion involved in single-species biofilm formation"/>
    <property type="evidence" value="ECO:0007669"/>
    <property type="project" value="TreeGrafter"/>
</dbReference>
<dbReference type="InterPro" id="IPR000160">
    <property type="entry name" value="GGDEF_dom"/>
</dbReference>
<name>A0A7V8FHI9_STEMA</name>
<feature type="domain" description="GGDEF" evidence="5">
    <location>
        <begin position="367"/>
        <end position="501"/>
    </location>
</feature>
<sequence length="501" mass="54281">MTAWSATGTTPPDPSLLLVAIDETSLQRIGQWPWPRGVHARLLDRLTDAGAARVALDLLLSEPDQRDPRQDSLLAAAIARNGRVVLPVLAAQAAGDRMAEELLPVPQIAAPAAALGHTDIEVDADGVTRALYLHAGIGHARWPALGLALAEGAAGAGKGLADPQPELDSPYQWRRDDYVRVRYAGPPERLPQVSYADVLDGRVDAALLRGRRILVGMTASGIAPRLLTPTTREYWVSASEYQGNVASMLLQQRQINVMPAVAHSVLASLLAALCVLALGLRRPWLTALLALPVPLLLSALLLRSGSLWWPPAAALAGIAAVLLVWLVRRVSAWHHQANRDALTGLLNRMRFEHSLQQEVDAARRSGRPLTVVLVDVDHFKQHNDRHGHHAGDRVLRDVARVLARHARRPRDVAARYGGDEFALVLPDTPADGARAVMEAVITDIRAAAVAQHPGQQPITLTLGVYTRVPDADLRPRDFIEGADAALYRAKHNGRDGYFMDA</sequence>
<keyword evidence="4" id="KW-0472">Membrane</keyword>
<reference evidence="7" key="1">
    <citation type="journal article" date="2020" name="MBio">
        <title>Horizontal gene transfer to a defensive symbiont with a reduced genome amongst a multipartite beetle microbiome.</title>
        <authorList>
            <person name="Waterworth S.C."/>
            <person name="Florez L.V."/>
            <person name="Rees E.R."/>
            <person name="Hertweck C."/>
            <person name="Kaltenpoth M."/>
            <person name="Kwan J.C."/>
        </authorList>
    </citation>
    <scope>NUCLEOTIDE SEQUENCE [LARGE SCALE GENOMIC DNA]</scope>
</reference>
<evidence type="ECO:0000256" key="3">
    <source>
        <dbReference type="ARBA" id="ARBA00034247"/>
    </source>
</evidence>
<dbReference type="GO" id="GO:1902201">
    <property type="term" value="P:negative regulation of bacterial-type flagellum-dependent cell motility"/>
    <property type="evidence" value="ECO:0007669"/>
    <property type="project" value="TreeGrafter"/>
</dbReference>
<organism evidence="6 7">
    <name type="scientific">Stenotrophomonas maltophilia</name>
    <name type="common">Pseudomonas maltophilia</name>
    <name type="synonym">Xanthomonas maltophilia</name>
    <dbReference type="NCBI Taxonomy" id="40324"/>
    <lineage>
        <taxon>Bacteria</taxon>
        <taxon>Pseudomonadati</taxon>
        <taxon>Pseudomonadota</taxon>
        <taxon>Gammaproteobacteria</taxon>
        <taxon>Lysobacterales</taxon>
        <taxon>Lysobacteraceae</taxon>
        <taxon>Stenotrophomonas</taxon>
        <taxon>Stenotrophomonas maltophilia group</taxon>
    </lineage>
</organism>
<comment type="cofactor">
    <cofactor evidence="1">
        <name>Mg(2+)</name>
        <dbReference type="ChEBI" id="CHEBI:18420"/>
    </cofactor>
</comment>
<feature type="transmembrane region" description="Helical" evidence="4">
    <location>
        <begin position="257"/>
        <end position="278"/>
    </location>
</feature>
<comment type="catalytic activity">
    <reaction evidence="3">
        <text>2 GTP = 3',3'-c-di-GMP + 2 diphosphate</text>
        <dbReference type="Rhea" id="RHEA:24898"/>
        <dbReference type="ChEBI" id="CHEBI:33019"/>
        <dbReference type="ChEBI" id="CHEBI:37565"/>
        <dbReference type="ChEBI" id="CHEBI:58805"/>
        <dbReference type="EC" id="2.7.7.65"/>
    </reaction>
</comment>
<dbReference type="Gene3D" id="3.30.70.270">
    <property type="match status" value="1"/>
</dbReference>
<dbReference type="EC" id="2.7.7.65" evidence="2"/>